<reference evidence="4 5" key="1">
    <citation type="submission" date="2020-06" db="EMBL/GenBank/DDBJ databases">
        <title>Genome mining for natural products.</title>
        <authorList>
            <person name="Zhang B."/>
            <person name="Shi J."/>
            <person name="Ge H."/>
        </authorList>
    </citation>
    <scope>NUCLEOTIDE SEQUENCE [LARGE SCALE GENOMIC DNA]</scope>
    <source>
        <strain evidence="4 5">NA00687</strain>
    </source>
</reference>
<dbReference type="Gene3D" id="1.10.1660.10">
    <property type="match status" value="1"/>
</dbReference>
<name>A0A7H8N3B7_9ACTN</name>
<evidence type="ECO:0000313" key="5">
    <source>
        <dbReference type="Proteomes" id="UP000509303"/>
    </source>
</evidence>
<sequence>MKMSELSRRSGVAIPTIKYYLREGLLPAGHATASNQADYDADHLRRLRLVRALISFGGLSVTASREVLRAISEPLDLYHTLGVTHYALGAPVADTGASAGTGNPDAPGEDDDCAAEAAALVDRMGWSVGEESPGRAALAAGLRALRGVGADVGTDELLPYAELAAATARVDLDHLAGIEDRIDVAERALVMTVLLEPVLATLRRMAQEHEAALRYPSESKQPPRSPAPRAGTDTADRGARTGSHRAT</sequence>
<evidence type="ECO:0000313" key="4">
    <source>
        <dbReference type="EMBL" id="QKW48813.1"/>
    </source>
</evidence>
<evidence type="ECO:0000259" key="3">
    <source>
        <dbReference type="PROSITE" id="PS50937"/>
    </source>
</evidence>
<dbReference type="GO" id="GO:0003677">
    <property type="term" value="F:DNA binding"/>
    <property type="evidence" value="ECO:0007669"/>
    <property type="project" value="UniProtKB-KW"/>
</dbReference>
<dbReference type="Pfam" id="PF13411">
    <property type="entry name" value="MerR_1"/>
    <property type="match status" value="1"/>
</dbReference>
<dbReference type="Proteomes" id="UP000509303">
    <property type="component" value="Chromosome"/>
</dbReference>
<dbReference type="AlphaFoldDB" id="A0A7H8N3B7"/>
<dbReference type="PANTHER" id="PTHR30204:SF98">
    <property type="entry name" value="HTH-TYPE TRANSCRIPTIONAL REGULATOR ADHR"/>
    <property type="match status" value="1"/>
</dbReference>
<dbReference type="PROSITE" id="PS50937">
    <property type="entry name" value="HTH_MERR_2"/>
    <property type="match status" value="1"/>
</dbReference>
<proteinExistence type="predicted"/>
<keyword evidence="5" id="KW-1185">Reference proteome</keyword>
<dbReference type="InterPro" id="IPR047057">
    <property type="entry name" value="MerR_fam"/>
</dbReference>
<keyword evidence="1" id="KW-0238">DNA-binding</keyword>
<dbReference type="GO" id="GO:0003700">
    <property type="term" value="F:DNA-binding transcription factor activity"/>
    <property type="evidence" value="ECO:0007669"/>
    <property type="project" value="InterPro"/>
</dbReference>
<dbReference type="EMBL" id="CP054929">
    <property type="protein sequence ID" value="QKW48813.1"/>
    <property type="molecule type" value="Genomic_DNA"/>
</dbReference>
<feature type="domain" description="HTH merR-type" evidence="3">
    <location>
        <begin position="1"/>
        <end position="70"/>
    </location>
</feature>
<dbReference type="PANTHER" id="PTHR30204">
    <property type="entry name" value="REDOX-CYCLING DRUG-SENSING TRANSCRIPTIONAL ACTIVATOR SOXR"/>
    <property type="match status" value="1"/>
</dbReference>
<dbReference type="PRINTS" id="PR00040">
    <property type="entry name" value="HTHMERR"/>
</dbReference>
<dbReference type="InterPro" id="IPR009061">
    <property type="entry name" value="DNA-bd_dom_put_sf"/>
</dbReference>
<evidence type="ECO:0000256" key="1">
    <source>
        <dbReference type="ARBA" id="ARBA00023125"/>
    </source>
</evidence>
<organism evidence="4 5">
    <name type="scientific">Streptomyces buecherae</name>
    <dbReference type="NCBI Taxonomy" id="2763006"/>
    <lineage>
        <taxon>Bacteria</taxon>
        <taxon>Bacillati</taxon>
        <taxon>Actinomycetota</taxon>
        <taxon>Actinomycetes</taxon>
        <taxon>Kitasatosporales</taxon>
        <taxon>Streptomycetaceae</taxon>
        <taxon>Streptomyces</taxon>
    </lineage>
</organism>
<dbReference type="InterPro" id="IPR000551">
    <property type="entry name" value="MerR-type_HTH_dom"/>
</dbReference>
<dbReference type="SUPFAM" id="SSF46955">
    <property type="entry name" value="Putative DNA-binding domain"/>
    <property type="match status" value="1"/>
</dbReference>
<accession>A0A7H8N3B7</accession>
<feature type="region of interest" description="Disordered" evidence="2">
    <location>
        <begin position="211"/>
        <end position="247"/>
    </location>
</feature>
<evidence type="ECO:0000256" key="2">
    <source>
        <dbReference type="SAM" id="MobiDB-lite"/>
    </source>
</evidence>
<gene>
    <name evidence="4" type="ORF">HUT08_03825</name>
</gene>
<protein>
    <submittedName>
        <fullName evidence="4">MerR family transcriptional regulator</fullName>
    </submittedName>
</protein>
<dbReference type="SMART" id="SM00422">
    <property type="entry name" value="HTH_MERR"/>
    <property type="match status" value="1"/>
</dbReference>